<sequence length="458" mass="50891">MVSVHSSYTVVPSEATPNGKLYSLCEQIKLRAHAPQLFVYEPISNHNVSIQTLITSLGKALVTYYPFAGRLCWIGGARWVLDCNAKGAQILEASCQAKLEDFGDFVPTGVVEQLIPTVDYGPPIQEVPLLVVQLTRFRCGGLTIGIAFCRGVCDGTGSMRFISSWAKLARGEALDLSEMPIHDRTPLNSRKLNRAPRFDHSEFSPPPPWLGSSGSVDTKTGVAVLKLTKVQVNKLKQKASCDFSVNKNKARPYTSFEVVAGHLWRCVSKARHAGNGGQPTRLSTLANCRNRLKPPLPDGYAGNVAFPTVTHTCTFDEITYRPLGFAVWNIREALDRLTDEYVSSTLDYIETQKDMNTVRYNFHYPAPFVRKGEEFKGNPNLFVVSWMNFSFQGADFGWGKPVYFGPGFMDSEGKAFVMNNSNGDGLILAICLQASHMDEFKKLFYQDIDHVAFPTSRF</sequence>
<dbReference type="EMBL" id="CM039429">
    <property type="protein sequence ID" value="KAI4348462.1"/>
    <property type="molecule type" value="Genomic_DNA"/>
</dbReference>
<protein>
    <submittedName>
        <fullName evidence="1">Uncharacterized protein</fullName>
    </submittedName>
</protein>
<name>A0ACB9PI43_BAUVA</name>
<dbReference type="Proteomes" id="UP000828941">
    <property type="component" value="Chromosome 4"/>
</dbReference>
<accession>A0ACB9PI43</accession>
<proteinExistence type="predicted"/>
<comment type="caution">
    <text evidence="1">The sequence shown here is derived from an EMBL/GenBank/DDBJ whole genome shotgun (WGS) entry which is preliminary data.</text>
</comment>
<reference evidence="1 2" key="1">
    <citation type="journal article" date="2022" name="DNA Res.">
        <title>Chromosomal-level genome assembly of the orchid tree Bauhinia variegata (Leguminosae; Cercidoideae) supports the allotetraploid origin hypothesis of Bauhinia.</title>
        <authorList>
            <person name="Zhong Y."/>
            <person name="Chen Y."/>
            <person name="Zheng D."/>
            <person name="Pang J."/>
            <person name="Liu Y."/>
            <person name="Luo S."/>
            <person name="Meng S."/>
            <person name="Qian L."/>
            <person name="Wei D."/>
            <person name="Dai S."/>
            <person name="Zhou R."/>
        </authorList>
    </citation>
    <scope>NUCLEOTIDE SEQUENCE [LARGE SCALE GENOMIC DNA]</scope>
    <source>
        <strain evidence="1">BV-YZ2020</strain>
    </source>
</reference>
<organism evidence="1 2">
    <name type="scientific">Bauhinia variegata</name>
    <name type="common">Purple orchid tree</name>
    <name type="synonym">Phanera variegata</name>
    <dbReference type="NCBI Taxonomy" id="167791"/>
    <lineage>
        <taxon>Eukaryota</taxon>
        <taxon>Viridiplantae</taxon>
        <taxon>Streptophyta</taxon>
        <taxon>Embryophyta</taxon>
        <taxon>Tracheophyta</taxon>
        <taxon>Spermatophyta</taxon>
        <taxon>Magnoliopsida</taxon>
        <taxon>eudicotyledons</taxon>
        <taxon>Gunneridae</taxon>
        <taxon>Pentapetalae</taxon>
        <taxon>rosids</taxon>
        <taxon>fabids</taxon>
        <taxon>Fabales</taxon>
        <taxon>Fabaceae</taxon>
        <taxon>Cercidoideae</taxon>
        <taxon>Cercideae</taxon>
        <taxon>Bauhiniinae</taxon>
        <taxon>Bauhinia</taxon>
    </lineage>
</organism>
<evidence type="ECO:0000313" key="1">
    <source>
        <dbReference type="EMBL" id="KAI4348462.1"/>
    </source>
</evidence>
<keyword evidence="2" id="KW-1185">Reference proteome</keyword>
<evidence type="ECO:0000313" key="2">
    <source>
        <dbReference type="Proteomes" id="UP000828941"/>
    </source>
</evidence>
<gene>
    <name evidence="1" type="ORF">L6164_009185</name>
</gene>